<evidence type="ECO:0000256" key="7">
    <source>
        <dbReference type="ARBA" id="ARBA00038093"/>
    </source>
</evidence>
<dbReference type="InterPro" id="IPR050556">
    <property type="entry name" value="Type_II_TA_system_RNase"/>
</dbReference>
<proteinExistence type="inferred from homology"/>
<dbReference type="GO" id="GO:0016787">
    <property type="term" value="F:hydrolase activity"/>
    <property type="evidence" value="ECO:0007669"/>
    <property type="project" value="UniProtKB-KW"/>
</dbReference>
<gene>
    <name evidence="9" type="ORF">Mucpa_6023</name>
</gene>
<keyword evidence="3" id="KW-0540">Nuclease</keyword>
<sequence>MTFLIDSNIVIYSLSDEYTYLRKLLIDESAAVSEITRVEVLGYGGLKTDQEEYFRNIFSYVPIIIPNQEVFDKAIDIRKKYNLKLGDSIIAATALIHDLTLYTRNLKDFEKISALKSLNPIL</sequence>
<keyword evidence="2" id="KW-1277">Toxin-antitoxin system</keyword>
<keyword evidence="6" id="KW-0460">Magnesium</keyword>
<evidence type="ECO:0000256" key="6">
    <source>
        <dbReference type="ARBA" id="ARBA00022842"/>
    </source>
</evidence>
<comment type="cofactor">
    <cofactor evidence="1">
        <name>Mg(2+)</name>
        <dbReference type="ChEBI" id="CHEBI:18420"/>
    </cofactor>
</comment>
<dbReference type="RefSeq" id="WP_008511600.1">
    <property type="nucleotide sequence ID" value="NZ_CM001403.1"/>
</dbReference>
<name>H1YC91_9SPHI</name>
<dbReference type="Proteomes" id="UP000002774">
    <property type="component" value="Chromosome"/>
</dbReference>
<evidence type="ECO:0000256" key="1">
    <source>
        <dbReference type="ARBA" id="ARBA00001946"/>
    </source>
</evidence>
<dbReference type="EMBL" id="CM001403">
    <property type="protein sequence ID" value="EHQ30082.1"/>
    <property type="molecule type" value="Genomic_DNA"/>
</dbReference>
<dbReference type="AlphaFoldDB" id="H1YC91"/>
<dbReference type="Gene3D" id="3.40.50.1010">
    <property type="entry name" value="5'-nuclease"/>
    <property type="match status" value="1"/>
</dbReference>
<reference evidence="9" key="1">
    <citation type="submission" date="2011-09" db="EMBL/GenBank/DDBJ databases">
        <title>The permanent draft genome of Mucilaginibacter paludis DSM 18603.</title>
        <authorList>
            <consortium name="US DOE Joint Genome Institute (JGI-PGF)"/>
            <person name="Lucas S."/>
            <person name="Han J."/>
            <person name="Lapidus A."/>
            <person name="Bruce D."/>
            <person name="Goodwin L."/>
            <person name="Pitluck S."/>
            <person name="Peters L."/>
            <person name="Kyrpides N."/>
            <person name="Mavromatis K."/>
            <person name="Ivanova N."/>
            <person name="Mikhailova N."/>
            <person name="Held B."/>
            <person name="Detter J.C."/>
            <person name="Tapia R."/>
            <person name="Han C."/>
            <person name="Land M."/>
            <person name="Hauser L."/>
            <person name="Markowitz V."/>
            <person name="Cheng J.-F."/>
            <person name="Hugenholtz P."/>
            <person name="Woyke T."/>
            <person name="Wu D."/>
            <person name="Tindall B."/>
            <person name="Brambilla E."/>
            <person name="Klenk H.-P."/>
            <person name="Eisen J.A."/>
        </authorList>
    </citation>
    <scope>NUCLEOTIDE SEQUENCE [LARGE SCALE GENOMIC DNA]</scope>
    <source>
        <strain evidence="9">DSM 18603</strain>
    </source>
</reference>
<dbReference type="HOGENOM" id="CLU_118482_0_0_10"/>
<dbReference type="SUPFAM" id="SSF88723">
    <property type="entry name" value="PIN domain-like"/>
    <property type="match status" value="1"/>
</dbReference>
<evidence type="ECO:0000313" key="10">
    <source>
        <dbReference type="Proteomes" id="UP000002774"/>
    </source>
</evidence>
<protein>
    <submittedName>
        <fullName evidence="9">PilT protein domain protein</fullName>
    </submittedName>
</protein>
<dbReference type="Pfam" id="PF01850">
    <property type="entry name" value="PIN"/>
    <property type="match status" value="1"/>
</dbReference>
<dbReference type="GO" id="GO:0004518">
    <property type="term" value="F:nuclease activity"/>
    <property type="evidence" value="ECO:0007669"/>
    <property type="project" value="UniProtKB-KW"/>
</dbReference>
<dbReference type="OrthoDB" id="676982at2"/>
<dbReference type="eggNOG" id="COG1487">
    <property type="taxonomic scope" value="Bacteria"/>
</dbReference>
<organism evidence="9 10">
    <name type="scientific">Mucilaginibacter paludis DSM 18603</name>
    <dbReference type="NCBI Taxonomy" id="714943"/>
    <lineage>
        <taxon>Bacteria</taxon>
        <taxon>Pseudomonadati</taxon>
        <taxon>Bacteroidota</taxon>
        <taxon>Sphingobacteriia</taxon>
        <taxon>Sphingobacteriales</taxon>
        <taxon>Sphingobacteriaceae</taxon>
        <taxon>Mucilaginibacter</taxon>
    </lineage>
</organism>
<dbReference type="PANTHER" id="PTHR33653">
    <property type="entry name" value="RIBONUCLEASE VAPC2"/>
    <property type="match status" value="1"/>
</dbReference>
<evidence type="ECO:0000256" key="3">
    <source>
        <dbReference type="ARBA" id="ARBA00022722"/>
    </source>
</evidence>
<accession>H1YC91</accession>
<evidence type="ECO:0000256" key="2">
    <source>
        <dbReference type="ARBA" id="ARBA00022649"/>
    </source>
</evidence>
<evidence type="ECO:0000256" key="5">
    <source>
        <dbReference type="ARBA" id="ARBA00022801"/>
    </source>
</evidence>
<evidence type="ECO:0000259" key="8">
    <source>
        <dbReference type="Pfam" id="PF01850"/>
    </source>
</evidence>
<keyword evidence="5" id="KW-0378">Hydrolase</keyword>
<dbReference type="InterPro" id="IPR029060">
    <property type="entry name" value="PIN-like_dom_sf"/>
</dbReference>
<evidence type="ECO:0000256" key="4">
    <source>
        <dbReference type="ARBA" id="ARBA00022723"/>
    </source>
</evidence>
<dbReference type="CDD" id="cd18738">
    <property type="entry name" value="PIN_VapC4-5_FitB-like"/>
    <property type="match status" value="1"/>
</dbReference>
<comment type="similarity">
    <text evidence="7">Belongs to the PINc/VapC protein family.</text>
</comment>
<evidence type="ECO:0000313" key="9">
    <source>
        <dbReference type="EMBL" id="EHQ30082.1"/>
    </source>
</evidence>
<dbReference type="STRING" id="714943.Mucpa_6023"/>
<feature type="domain" description="PIN" evidence="8">
    <location>
        <begin position="4"/>
        <end position="113"/>
    </location>
</feature>
<dbReference type="InterPro" id="IPR002716">
    <property type="entry name" value="PIN_dom"/>
</dbReference>
<keyword evidence="4" id="KW-0479">Metal-binding</keyword>
<dbReference type="GO" id="GO:0046872">
    <property type="term" value="F:metal ion binding"/>
    <property type="evidence" value="ECO:0007669"/>
    <property type="project" value="UniProtKB-KW"/>
</dbReference>
<dbReference type="PANTHER" id="PTHR33653:SF1">
    <property type="entry name" value="RIBONUCLEASE VAPC2"/>
    <property type="match status" value="1"/>
</dbReference>
<keyword evidence="10" id="KW-1185">Reference proteome</keyword>